<dbReference type="SUPFAM" id="SSF53383">
    <property type="entry name" value="PLP-dependent transferases"/>
    <property type="match status" value="1"/>
</dbReference>
<comment type="subunit">
    <text evidence="2">Homodimer.</text>
</comment>
<accession>A0A3M7PGB1</accession>
<evidence type="ECO:0000256" key="6">
    <source>
        <dbReference type="ARBA" id="ARBA00025708"/>
    </source>
</evidence>
<dbReference type="InterPro" id="IPR015422">
    <property type="entry name" value="PyrdxlP-dep_Trfase_small"/>
</dbReference>
<dbReference type="InterPro" id="IPR015424">
    <property type="entry name" value="PyrdxlP-dep_Trfase"/>
</dbReference>
<dbReference type="InterPro" id="IPR045088">
    <property type="entry name" value="ALAT1/2-like"/>
</dbReference>
<evidence type="ECO:0000256" key="9">
    <source>
        <dbReference type="ARBA" id="ARBA00047412"/>
    </source>
</evidence>
<dbReference type="STRING" id="10195.A0A3M7PGB1"/>
<evidence type="ECO:0000313" key="11">
    <source>
        <dbReference type="Proteomes" id="UP000276133"/>
    </source>
</evidence>
<dbReference type="AlphaFoldDB" id="A0A3M7PGB1"/>
<comment type="caution">
    <text evidence="10">The sequence shown here is derived from an EMBL/GenBank/DDBJ whole genome shotgun (WGS) entry which is preliminary data.</text>
</comment>
<evidence type="ECO:0000256" key="3">
    <source>
        <dbReference type="ARBA" id="ARBA00022576"/>
    </source>
</evidence>
<name>A0A3M7PGB1_BRAPC</name>
<gene>
    <name evidence="10" type="ORF">BpHYR1_022732</name>
</gene>
<dbReference type="Gene3D" id="3.40.640.10">
    <property type="entry name" value="Type I PLP-dependent aspartate aminotransferase-like (Major domain)"/>
    <property type="match status" value="1"/>
</dbReference>
<keyword evidence="4 10" id="KW-0808">Transferase</keyword>
<evidence type="ECO:0000256" key="2">
    <source>
        <dbReference type="ARBA" id="ARBA00011738"/>
    </source>
</evidence>
<dbReference type="Gene3D" id="3.90.1150.10">
    <property type="entry name" value="Aspartate Aminotransferase, domain 1"/>
    <property type="match status" value="1"/>
</dbReference>
<reference evidence="10 11" key="1">
    <citation type="journal article" date="2018" name="Sci. Rep.">
        <title>Genomic signatures of local adaptation to the degree of environmental predictability in rotifers.</title>
        <authorList>
            <person name="Franch-Gras L."/>
            <person name="Hahn C."/>
            <person name="Garcia-Roger E.M."/>
            <person name="Carmona M.J."/>
            <person name="Serra M."/>
            <person name="Gomez A."/>
        </authorList>
    </citation>
    <scope>NUCLEOTIDE SEQUENCE [LARGE SCALE GENOMIC DNA]</scope>
    <source>
        <strain evidence="10">HYR1</strain>
    </source>
</reference>
<evidence type="ECO:0000256" key="1">
    <source>
        <dbReference type="ARBA" id="ARBA00001933"/>
    </source>
</evidence>
<organism evidence="10 11">
    <name type="scientific">Brachionus plicatilis</name>
    <name type="common">Marine rotifer</name>
    <name type="synonym">Brachionus muelleri</name>
    <dbReference type="NCBI Taxonomy" id="10195"/>
    <lineage>
        <taxon>Eukaryota</taxon>
        <taxon>Metazoa</taxon>
        <taxon>Spiralia</taxon>
        <taxon>Gnathifera</taxon>
        <taxon>Rotifera</taxon>
        <taxon>Eurotatoria</taxon>
        <taxon>Monogononta</taxon>
        <taxon>Pseudotrocha</taxon>
        <taxon>Ploima</taxon>
        <taxon>Brachionidae</taxon>
        <taxon>Brachionus</taxon>
    </lineage>
</organism>
<comment type="similarity">
    <text evidence="7">Belongs to the class-I pyridoxal-phosphate-dependent aminotransferase family. Alanine aminotransferase subfamily.</text>
</comment>
<dbReference type="EMBL" id="REGN01011209">
    <property type="protein sequence ID" value="RMZ97754.1"/>
    <property type="molecule type" value="Genomic_DNA"/>
</dbReference>
<comment type="catalytic activity">
    <reaction evidence="9">
        <text>L-alanine + 2-oxoglutarate = pyruvate + L-glutamate</text>
        <dbReference type="Rhea" id="RHEA:19453"/>
        <dbReference type="ChEBI" id="CHEBI:15361"/>
        <dbReference type="ChEBI" id="CHEBI:16810"/>
        <dbReference type="ChEBI" id="CHEBI:29985"/>
        <dbReference type="ChEBI" id="CHEBI:57972"/>
        <dbReference type="EC" id="2.6.1.2"/>
    </reaction>
</comment>
<dbReference type="EC" id="2.6.1.2" evidence="8"/>
<dbReference type="FunFam" id="1.10.287.1970:FF:000001">
    <property type="entry name" value="Alanine aminotransferase 2"/>
    <property type="match status" value="1"/>
</dbReference>
<keyword evidence="5" id="KW-0663">Pyridoxal phosphate</keyword>
<proteinExistence type="inferred from homology"/>
<evidence type="ECO:0000313" key="10">
    <source>
        <dbReference type="EMBL" id="RMZ97754.1"/>
    </source>
</evidence>
<evidence type="ECO:0000256" key="7">
    <source>
        <dbReference type="ARBA" id="ARBA00025785"/>
    </source>
</evidence>
<comment type="cofactor">
    <cofactor evidence="1">
        <name>pyridoxal 5'-phosphate</name>
        <dbReference type="ChEBI" id="CHEBI:597326"/>
    </cofactor>
</comment>
<dbReference type="OrthoDB" id="1732682at2759"/>
<dbReference type="Proteomes" id="UP000276133">
    <property type="component" value="Unassembled WGS sequence"/>
</dbReference>
<dbReference type="InterPro" id="IPR015421">
    <property type="entry name" value="PyrdxlP-dep_Trfase_major"/>
</dbReference>
<comment type="pathway">
    <text evidence="6">Amino-acid degradation; L-alanine degradation via transaminase pathway; pyruvate from L-alanine: step 1/1.</text>
</comment>
<dbReference type="PANTHER" id="PTHR11751">
    <property type="entry name" value="ALANINE AMINOTRANSFERASE"/>
    <property type="match status" value="1"/>
</dbReference>
<protein>
    <recommendedName>
        <fullName evidence="8">alanine transaminase</fullName>
        <ecNumber evidence="8">2.6.1.2</ecNumber>
    </recommendedName>
</protein>
<keyword evidence="3 10" id="KW-0032">Aminotransferase</keyword>
<dbReference type="GO" id="GO:0004021">
    <property type="term" value="F:L-alanine:2-oxoglutarate aminotransferase activity"/>
    <property type="evidence" value="ECO:0007669"/>
    <property type="project" value="UniProtKB-EC"/>
</dbReference>
<feature type="non-terminal residue" evidence="10">
    <location>
        <position position="197"/>
    </location>
</feature>
<dbReference type="Gene3D" id="1.10.287.1970">
    <property type="match status" value="1"/>
</dbReference>
<dbReference type="PANTHER" id="PTHR11751:SF29">
    <property type="entry name" value="ALANINE TRANSAMINASE"/>
    <property type="match status" value="1"/>
</dbReference>
<evidence type="ECO:0000256" key="5">
    <source>
        <dbReference type="ARBA" id="ARBA00022898"/>
    </source>
</evidence>
<sequence>MTSKKEKCLTIETLNSMVKNLQYAVRGRIFIRASELEKDIENGINKPFERVIRANLGDCHATGQKPITFLRQVMAICSYPDLLKSDEFPQDTKDRALKLLNACRGQSVGAYTDSVGLEIVRMHVAEFITERDGGIFCDPDNIFLTSGASGGIKIILKMLLNEPTSKPAGFMIPIPQYPLYSATISEYNAEQIGYYLD</sequence>
<evidence type="ECO:0000256" key="8">
    <source>
        <dbReference type="ARBA" id="ARBA00026106"/>
    </source>
</evidence>
<keyword evidence="11" id="KW-1185">Reference proteome</keyword>
<evidence type="ECO:0000256" key="4">
    <source>
        <dbReference type="ARBA" id="ARBA00022679"/>
    </source>
</evidence>